<evidence type="ECO:0000313" key="2">
    <source>
        <dbReference type="EMBL" id="KAF7335695.1"/>
    </source>
</evidence>
<dbReference type="PROSITE" id="PS50181">
    <property type="entry name" value="FBOX"/>
    <property type="match status" value="1"/>
</dbReference>
<dbReference type="EMBL" id="JACAZI010000024">
    <property type="protein sequence ID" value="KAF7335695.1"/>
    <property type="molecule type" value="Genomic_DNA"/>
</dbReference>
<dbReference type="Proteomes" id="UP000620124">
    <property type="component" value="Unassembled WGS sequence"/>
</dbReference>
<dbReference type="AlphaFoldDB" id="A0A8H7CFR9"/>
<dbReference type="InterPro" id="IPR001810">
    <property type="entry name" value="F-box_dom"/>
</dbReference>
<dbReference type="InterPro" id="IPR036047">
    <property type="entry name" value="F-box-like_dom_sf"/>
</dbReference>
<proteinExistence type="predicted"/>
<organism evidence="2 3">
    <name type="scientific">Mycena venus</name>
    <dbReference type="NCBI Taxonomy" id="2733690"/>
    <lineage>
        <taxon>Eukaryota</taxon>
        <taxon>Fungi</taxon>
        <taxon>Dikarya</taxon>
        <taxon>Basidiomycota</taxon>
        <taxon>Agaricomycotina</taxon>
        <taxon>Agaricomycetes</taxon>
        <taxon>Agaricomycetidae</taxon>
        <taxon>Agaricales</taxon>
        <taxon>Marasmiineae</taxon>
        <taxon>Mycenaceae</taxon>
        <taxon>Mycena</taxon>
    </lineage>
</organism>
<keyword evidence="3" id="KW-1185">Reference proteome</keyword>
<name>A0A8H7CFR9_9AGAR</name>
<protein>
    <recommendedName>
        <fullName evidence="1">F-box domain-containing protein</fullName>
    </recommendedName>
</protein>
<gene>
    <name evidence="2" type="ORF">MVEN_02224900</name>
</gene>
<reference evidence="2" key="1">
    <citation type="submission" date="2020-05" db="EMBL/GenBank/DDBJ databases">
        <title>Mycena genomes resolve the evolution of fungal bioluminescence.</title>
        <authorList>
            <person name="Tsai I.J."/>
        </authorList>
    </citation>
    <scope>NUCLEOTIDE SEQUENCE</scope>
    <source>
        <strain evidence="2">CCC161011</strain>
    </source>
</reference>
<evidence type="ECO:0000313" key="3">
    <source>
        <dbReference type="Proteomes" id="UP000620124"/>
    </source>
</evidence>
<evidence type="ECO:0000259" key="1">
    <source>
        <dbReference type="PROSITE" id="PS50181"/>
    </source>
</evidence>
<accession>A0A8H7CFR9</accession>
<sequence length="426" mass="47775">MSTTTIAFLDLTDDVLIRILGFCDIQSVIYISQVNRYLQTITLVKQLWISLVDDLIQRSLLELPPGFVISQHSAAELIDHVKRVTQGARTWRSTPPSTRLVFPVDIKQGYQGDAKVKLVNGGRYFVLSHRTAIEIWDVETKRLLWSRPGSFAHTFSVDPRDPPTTITLAMTSADRYTLKIIQIDKRFGEKKMFNLRLPRFYAHADPIISGNLLVAHMRMNAIGGYETLVVDWVAERYVLLSGLRGSSVPCVGLISGKYLLVVGDVEYEARAANDPPPPPHFPRHIIVYSTAAFERHWNPLSELTSPTQKHTPLAMLVPLVVETPGFDNNINFRNAASVLSVHESPLRPGTFKVRVYLSDGHMRKHARYGTYVPAAVCCYRRQWRRRGTPLATRLGACCFAGDALPCVQLRGTCGGGPQLRGLRQCN</sequence>
<feature type="domain" description="F-box" evidence="1">
    <location>
        <begin position="5"/>
        <end position="51"/>
    </location>
</feature>
<dbReference type="SUPFAM" id="SSF81383">
    <property type="entry name" value="F-box domain"/>
    <property type="match status" value="1"/>
</dbReference>
<dbReference type="OrthoDB" id="2979184at2759"/>
<comment type="caution">
    <text evidence="2">The sequence shown here is derived from an EMBL/GenBank/DDBJ whole genome shotgun (WGS) entry which is preliminary data.</text>
</comment>